<reference evidence="5 6" key="1">
    <citation type="submission" date="2019-04" db="EMBL/GenBank/DDBJ databases">
        <title>Azoarcus rhizosphaerae sp. nov. isolated from rhizosphere of Ficus religiosa.</title>
        <authorList>
            <person name="Lin S.-Y."/>
            <person name="Hameed A."/>
            <person name="Hsu Y.-H."/>
            <person name="Young C.-C."/>
        </authorList>
    </citation>
    <scope>NUCLEOTIDE SEQUENCE [LARGE SCALE GENOMIC DNA]</scope>
    <source>
        <strain evidence="5 6">CC-YHH848</strain>
    </source>
</reference>
<dbReference type="Gene3D" id="3.30.450.90">
    <property type="match status" value="1"/>
</dbReference>
<dbReference type="Proteomes" id="UP000307956">
    <property type="component" value="Unassembled WGS sequence"/>
</dbReference>
<keyword evidence="6" id="KW-1185">Reference proteome</keyword>
<gene>
    <name evidence="5" type="ORF">E6O51_21395</name>
</gene>
<dbReference type="GO" id="GO:0005886">
    <property type="term" value="C:plasma membrane"/>
    <property type="evidence" value="ECO:0007669"/>
    <property type="project" value="TreeGrafter"/>
</dbReference>
<feature type="domain" description="Bacterial type II secretion system protein E" evidence="4">
    <location>
        <begin position="332"/>
        <end position="346"/>
    </location>
</feature>
<dbReference type="RefSeq" id="WP_136387065.1">
    <property type="nucleotide sequence ID" value="NZ_SSOD01000029.1"/>
</dbReference>
<organism evidence="5 6">
    <name type="scientific">Pseudothauera rhizosphaerae</name>
    <dbReference type="NCBI Taxonomy" id="2565932"/>
    <lineage>
        <taxon>Bacteria</taxon>
        <taxon>Pseudomonadati</taxon>
        <taxon>Pseudomonadota</taxon>
        <taxon>Betaproteobacteria</taxon>
        <taxon>Rhodocyclales</taxon>
        <taxon>Zoogloeaceae</taxon>
        <taxon>Pseudothauera</taxon>
    </lineage>
</organism>
<dbReference type="CDD" id="cd01129">
    <property type="entry name" value="PulE-GspE-like"/>
    <property type="match status" value="1"/>
</dbReference>
<dbReference type="GO" id="GO:0005524">
    <property type="term" value="F:ATP binding"/>
    <property type="evidence" value="ECO:0007669"/>
    <property type="project" value="UniProtKB-KW"/>
</dbReference>
<dbReference type="PROSITE" id="PS00662">
    <property type="entry name" value="T2SP_E"/>
    <property type="match status" value="1"/>
</dbReference>
<dbReference type="Pfam" id="PF00437">
    <property type="entry name" value="T2SSE"/>
    <property type="match status" value="1"/>
</dbReference>
<dbReference type="SUPFAM" id="SSF52540">
    <property type="entry name" value="P-loop containing nucleoside triphosphate hydrolases"/>
    <property type="match status" value="1"/>
</dbReference>
<keyword evidence="2" id="KW-0547">Nucleotide-binding</keyword>
<dbReference type="PANTHER" id="PTHR30258:SF1">
    <property type="entry name" value="PROTEIN TRANSPORT PROTEIN HOFB HOMOLOG"/>
    <property type="match status" value="1"/>
</dbReference>
<dbReference type="EMBL" id="SSOD01000029">
    <property type="protein sequence ID" value="THF54777.1"/>
    <property type="molecule type" value="Genomic_DNA"/>
</dbReference>
<evidence type="ECO:0000313" key="5">
    <source>
        <dbReference type="EMBL" id="THF54777.1"/>
    </source>
</evidence>
<name>A0A4S4A7N7_9RHOO</name>
<dbReference type="AlphaFoldDB" id="A0A4S4A7N7"/>
<evidence type="ECO:0000256" key="2">
    <source>
        <dbReference type="ARBA" id="ARBA00022741"/>
    </source>
</evidence>
<sequence>MYADYFAERAGMPASLLTMLPAFGAIPLAEARIHRCVPLRDAAGSLIVVASPSDRMKVMQWLDGRVDEPYALIEAPAEAVQQALEHHAASTKALDLIGLSHGEEKGGRDVAEILSLDRIQEEASSTVRLTNSILYDAYRLGASDIHFETTVQGLRVKYRLDGVLVVASEFPGVQRAEEAISRLKIMSELDIAERRVPQDGRLRVTIEERDIDIRVSIMPSIHGEDAVLRILDKTALMDHLRNLTLESLGFAQPDIQHLRRLAREPYGMLLVTGPTGSGKTTTLYAMLSEINDGRDKIITVEDPVEYQLPDVLQIPVNEKKGLTFARGLRSILRHDPDKIMVGEIRDPETAQIAVQSALTGHLVFTTVHANNALDVVDRFHHMGVPLHSFVTALNAVLAQRLVRVNCPRCSAPYTPATELLDDSGIPADAVGFDFRRGRGCEWCRGTGYKGRRAVPELLRLDSDIREAIVDRMPQRQLRELTRKRGMLPLREAVLELVRQGETTLEEINRVTFVE</sequence>
<protein>
    <submittedName>
        <fullName evidence="5">Type II/IV secretion system protein</fullName>
    </submittedName>
</protein>
<comment type="caution">
    <text evidence="5">The sequence shown here is derived from an EMBL/GenBank/DDBJ whole genome shotgun (WGS) entry which is preliminary data.</text>
</comment>
<keyword evidence="3" id="KW-0067">ATP-binding</keyword>
<evidence type="ECO:0000313" key="6">
    <source>
        <dbReference type="Proteomes" id="UP000307956"/>
    </source>
</evidence>
<accession>A0A4S4A7N7</accession>
<evidence type="ECO:0000256" key="1">
    <source>
        <dbReference type="ARBA" id="ARBA00006611"/>
    </source>
</evidence>
<proteinExistence type="inferred from homology"/>
<evidence type="ECO:0000256" key="3">
    <source>
        <dbReference type="ARBA" id="ARBA00022840"/>
    </source>
</evidence>
<dbReference type="PANTHER" id="PTHR30258">
    <property type="entry name" value="TYPE II SECRETION SYSTEM PROTEIN GSPE-RELATED"/>
    <property type="match status" value="1"/>
</dbReference>
<comment type="similarity">
    <text evidence="1">Belongs to the GSP E family.</text>
</comment>
<dbReference type="Gene3D" id="3.40.50.300">
    <property type="entry name" value="P-loop containing nucleotide triphosphate hydrolases"/>
    <property type="match status" value="1"/>
</dbReference>
<dbReference type="OrthoDB" id="9176794at2"/>
<dbReference type="InterPro" id="IPR027417">
    <property type="entry name" value="P-loop_NTPase"/>
</dbReference>
<dbReference type="InterPro" id="IPR001482">
    <property type="entry name" value="T2SS/T4SS_dom"/>
</dbReference>
<evidence type="ECO:0000259" key="4">
    <source>
        <dbReference type="PROSITE" id="PS00662"/>
    </source>
</evidence>
<dbReference type="GO" id="GO:0016887">
    <property type="term" value="F:ATP hydrolysis activity"/>
    <property type="evidence" value="ECO:0007669"/>
    <property type="project" value="TreeGrafter"/>
</dbReference>